<dbReference type="KEGG" id="vg:63926055"/>
<name>A0A5J6TJQ7_9CAUD</name>
<sequence length="108" mass="11919">MDEFEQYAVGWDAITDSNSDPADEASWQPIRAAQYDKETAVRLVHQLREVHANNPAVRNVELFGRPTPPDWVQLDAGPRPLPDAPQPVVQPAPVEDQAVVADEAPTPE</sequence>
<dbReference type="RefSeq" id="YP_010051565.1">
    <property type="nucleotide sequence ID" value="NC_054444.1"/>
</dbReference>
<evidence type="ECO:0000313" key="3">
    <source>
        <dbReference type="Proteomes" id="UP000326949"/>
    </source>
</evidence>
<evidence type="ECO:0000256" key="1">
    <source>
        <dbReference type="SAM" id="MobiDB-lite"/>
    </source>
</evidence>
<dbReference type="Proteomes" id="UP000326949">
    <property type="component" value="Segment"/>
</dbReference>
<accession>A0A5J6TJQ7</accession>
<reference evidence="2 3" key="1">
    <citation type="submission" date="2019-07" db="EMBL/GenBank/DDBJ databases">
        <authorList>
            <person name="Divens A.M."/>
            <person name="Garlena R.A."/>
            <person name="Russell D.A."/>
            <person name="Pope W.H."/>
            <person name="Jacobs-Sera D."/>
            <person name="Hatfull G.F."/>
        </authorList>
    </citation>
    <scope>NUCLEOTIDE SEQUENCE [LARGE SCALE GENOMIC DNA]</scope>
</reference>
<feature type="compositionally biased region" description="Pro residues" evidence="1">
    <location>
        <begin position="79"/>
        <end position="90"/>
    </location>
</feature>
<dbReference type="GeneID" id="63926055"/>
<feature type="region of interest" description="Disordered" evidence="1">
    <location>
        <begin position="61"/>
        <end position="108"/>
    </location>
</feature>
<gene>
    <name evidence="2" type="primary">25</name>
    <name evidence="2" type="ORF">PBI_ANTSIRABE_25</name>
</gene>
<organism evidence="2 3">
    <name type="scientific">Mycobacterium phage Antsirabe</name>
    <dbReference type="NCBI Taxonomy" id="2575610"/>
    <lineage>
        <taxon>Viruses</taxon>
        <taxon>Duplodnaviria</taxon>
        <taxon>Heunggongvirae</taxon>
        <taxon>Uroviricota</taxon>
        <taxon>Caudoviricetes</taxon>
        <taxon>Gclasvirinae</taxon>
        <taxon>Antsirabevirus</taxon>
        <taxon>Antsirabevirus antsirabe</taxon>
    </lineage>
</organism>
<feature type="compositionally biased region" description="Low complexity" evidence="1">
    <location>
        <begin position="91"/>
        <end position="108"/>
    </location>
</feature>
<proteinExistence type="predicted"/>
<protein>
    <submittedName>
        <fullName evidence="2">Uncharacterized protein</fullName>
    </submittedName>
</protein>
<feature type="region of interest" description="Disordered" evidence="1">
    <location>
        <begin position="1"/>
        <end position="25"/>
    </location>
</feature>
<dbReference type="EMBL" id="MN234183">
    <property type="protein sequence ID" value="QFG09979.1"/>
    <property type="molecule type" value="Genomic_DNA"/>
</dbReference>
<evidence type="ECO:0000313" key="2">
    <source>
        <dbReference type="EMBL" id="QFG09979.1"/>
    </source>
</evidence>
<keyword evidence="3" id="KW-1185">Reference proteome</keyword>